<feature type="transmembrane region" description="Helical" evidence="1">
    <location>
        <begin position="181"/>
        <end position="198"/>
    </location>
</feature>
<dbReference type="EMBL" id="CP056775">
    <property type="protein sequence ID" value="QRQ99548.1"/>
    <property type="molecule type" value="Genomic_DNA"/>
</dbReference>
<accession>A0ABX7I196</accession>
<feature type="transmembrane region" description="Helical" evidence="1">
    <location>
        <begin position="36"/>
        <end position="55"/>
    </location>
</feature>
<feature type="transmembrane region" description="Helical" evidence="1">
    <location>
        <begin position="67"/>
        <end position="92"/>
    </location>
</feature>
<evidence type="ECO:0000313" key="2">
    <source>
        <dbReference type="EMBL" id="QRQ99548.1"/>
    </source>
</evidence>
<feature type="transmembrane region" description="Helical" evidence="1">
    <location>
        <begin position="149"/>
        <end position="169"/>
    </location>
</feature>
<keyword evidence="1" id="KW-0812">Transmembrane</keyword>
<feature type="transmembrane region" description="Helical" evidence="1">
    <location>
        <begin position="12"/>
        <end position="30"/>
    </location>
</feature>
<keyword evidence="1" id="KW-1133">Transmembrane helix</keyword>
<sequence>MKQQEMVKMKRLGAFSGVLSVTSYLIIVFTSLPDQIVFLLAMFFPMFGIVFLFVLREWIRAERVSYVNELAFVFGSFAFCICAIFLSAQLAVEIGVKVPFRDVPPSLGNQVKEAVRMVDMGMDVAWDMFIGVYLVLFGAATLRIPILRFWGITAAVFGLLLIILNVYTFPVPPGDAGLLDVGPFIGLFLLALSFRLLLSQSAQPRKVDNQ</sequence>
<dbReference type="RefSeq" id="WP_204660309.1">
    <property type="nucleotide sequence ID" value="NZ_CP056775.1"/>
</dbReference>
<organism evidence="2 3">
    <name type="scientific">Dyadobacter sandarakinus</name>
    <dbReference type="NCBI Taxonomy" id="2747268"/>
    <lineage>
        <taxon>Bacteria</taxon>
        <taxon>Pseudomonadati</taxon>
        <taxon>Bacteroidota</taxon>
        <taxon>Cytophagia</taxon>
        <taxon>Cytophagales</taxon>
        <taxon>Spirosomataceae</taxon>
        <taxon>Dyadobacter</taxon>
    </lineage>
</organism>
<dbReference type="Proteomes" id="UP000612680">
    <property type="component" value="Chromosome"/>
</dbReference>
<name>A0ABX7I196_9BACT</name>
<gene>
    <name evidence="2" type="ORF">HWI92_00775</name>
</gene>
<evidence type="ECO:0000256" key="1">
    <source>
        <dbReference type="SAM" id="Phobius"/>
    </source>
</evidence>
<reference evidence="2 3" key="1">
    <citation type="submission" date="2020-06" db="EMBL/GenBank/DDBJ databases">
        <title>Dyadobacter sandarakinus sp. nov., isolated from the soil of the Arctic Yellow River Station.</title>
        <authorList>
            <person name="Zhang Y."/>
            <person name="Peng F."/>
        </authorList>
    </citation>
    <scope>NUCLEOTIDE SEQUENCE [LARGE SCALE GENOMIC DNA]</scope>
    <source>
        <strain evidence="2 3">Q3-56</strain>
    </source>
</reference>
<evidence type="ECO:0000313" key="3">
    <source>
        <dbReference type="Proteomes" id="UP000612680"/>
    </source>
</evidence>
<proteinExistence type="predicted"/>
<feature type="transmembrane region" description="Helical" evidence="1">
    <location>
        <begin position="124"/>
        <end position="142"/>
    </location>
</feature>
<keyword evidence="1" id="KW-0472">Membrane</keyword>
<protein>
    <recommendedName>
        <fullName evidence="4">DUF4386 domain-containing protein</fullName>
    </recommendedName>
</protein>
<evidence type="ECO:0008006" key="4">
    <source>
        <dbReference type="Google" id="ProtNLM"/>
    </source>
</evidence>
<keyword evidence="3" id="KW-1185">Reference proteome</keyword>